<protein>
    <submittedName>
        <fullName evidence="1">Uncharacterized protein</fullName>
    </submittedName>
</protein>
<proteinExistence type="predicted"/>
<dbReference type="RefSeq" id="XP_003292397.1">
    <property type="nucleotide sequence ID" value="XM_003292349.1"/>
</dbReference>
<sequence length="92" mass="10709">MEYYEAKAYANLLKNNKNMFEQNNNQANKKTESSKGFFSFLFKSKKNNNNKNNIEQEQNIETTINSQENENTPGSPFFIPAKNIEKSKTTLF</sequence>
<dbReference type="EMBL" id="GL871279">
    <property type="protein sequence ID" value="EGC31071.1"/>
    <property type="molecule type" value="Genomic_DNA"/>
</dbReference>
<dbReference type="VEuPathDB" id="AmoebaDB:DICPUDRAFT_157112"/>
<name>F0ZYA4_DICPU</name>
<dbReference type="InParanoid" id="F0ZYA4"/>
<reference evidence="2" key="1">
    <citation type="journal article" date="2011" name="Genome Biol.">
        <title>Comparative genomics of the social amoebae Dictyostelium discoideum and Dictyostelium purpureum.</title>
        <authorList>
            <consortium name="US DOE Joint Genome Institute (JGI-PGF)"/>
            <person name="Sucgang R."/>
            <person name="Kuo A."/>
            <person name="Tian X."/>
            <person name="Salerno W."/>
            <person name="Parikh A."/>
            <person name="Feasley C.L."/>
            <person name="Dalin E."/>
            <person name="Tu H."/>
            <person name="Huang E."/>
            <person name="Barry K."/>
            <person name="Lindquist E."/>
            <person name="Shapiro H."/>
            <person name="Bruce D."/>
            <person name="Schmutz J."/>
            <person name="Salamov A."/>
            <person name="Fey P."/>
            <person name="Gaudet P."/>
            <person name="Anjard C."/>
            <person name="Babu M.M."/>
            <person name="Basu S."/>
            <person name="Bushmanova Y."/>
            <person name="van der Wel H."/>
            <person name="Katoh-Kurasawa M."/>
            <person name="Dinh C."/>
            <person name="Coutinho P.M."/>
            <person name="Saito T."/>
            <person name="Elias M."/>
            <person name="Schaap P."/>
            <person name="Kay R.R."/>
            <person name="Henrissat B."/>
            <person name="Eichinger L."/>
            <person name="Rivero F."/>
            <person name="Putnam N.H."/>
            <person name="West C.M."/>
            <person name="Loomis W.F."/>
            <person name="Chisholm R.L."/>
            <person name="Shaulsky G."/>
            <person name="Strassmann J.E."/>
            <person name="Queller D.C."/>
            <person name="Kuspa A."/>
            <person name="Grigoriev I.V."/>
        </authorList>
    </citation>
    <scope>NUCLEOTIDE SEQUENCE [LARGE SCALE GENOMIC DNA]</scope>
    <source>
        <strain evidence="2">QSDP1</strain>
    </source>
</reference>
<dbReference type="AlphaFoldDB" id="F0ZYA4"/>
<evidence type="ECO:0000313" key="1">
    <source>
        <dbReference type="EMBL" id="EGC31071.1"/>
    </source>
</evidence>
<dbReference type="KEGG" id="dpp:DICPUDRAFT_157112"/>
<dbReference type="GeneID" id="10508129"/>
<evidence type="ECO:0000313" key="2">
    <source>
        <dbReference type="Proteomes" id="UP000001064"/>
    </source>
</evidence>
<organism evidence="1 2">
    <name type="scientific">Dictyostelium purpureum</name>
    <name type="common">Slime mold</name>
    <dbReference type="NCBI Taxonomy" id="5786"/>
    <lineage>
        <taxon>Eukaryota</taxon>
        <taxon>Amoebozoa</taxon>
        <taxon>Evosea</taxon>
        <taxon>Eumycetozoa</taxon>
        <taxon>Dictyostelia</taxon>
        <taxon>Dictyosteliales</taxon>
        <taxon>Dictyosteliaceae</taxon>
        <taxon>Dictyostelium</taxon>
    </lineage>
</organism>
<keyword evidence="2" id="KW-1185">Reference proteome</keyword>
<accession>F0ZYA4</accession>
<dbReference type="Proteomes" id="UP000001064">
    <property type="component" value="Unassembled WGS sequence"/>
</dbReference>
<gene>
    <name evidence="1" type="ORF">DICPUDRAFT_157112</name>
</gene>